<comment type="caution">
    <text evidence="3">The sequence shown here is derived from an EMBL/GenBank/DDBJ whole genome shotgun (WGS) entry which is preliminary data.</text>
</comment>
<protein>
    <submittedName>
        <fullName evidence="3">L-sorbose 1-phosphate reductase</fullName>
        <ecNumber evidence="3">1.1.1.-</ecNumber>
    </submittedName>
</protein>
<sequence>MKTKAVRLYGKSDLRLEEFELPEMKDDEILAKVVSDSLCMSSYKAAIQGGDHKRVPNDVAEHPTIIGHEFCGEVVKVGKKLEGVAKPGDKFTVQPAMFYKGSLEAPGYSYQYYGGDATYIVIPPEVFETNCFLKYEGDSFYQGSLAEPMSCIAGGAHVNYHTKFGSYEHEMGIKEGGKMALLAGVGPMGLGTIDYAIHADRRPSLLVVTDIDPVRLARAEKLFTVEEAKKQGVELHYVNTAEKDEAYVMGLSGGTGFDDVYVMAPVKPVVEMGDRLLGMDGCLNFFAGPTNTEFTAEFNFYDVHYAATHICSNSGGNTDDMRDVLKMMAAGKLTPSVMITHVGGLNCVPEVTLKLHDIPGGKKLIYTQIDMPLVAIDDFAELGKTDPMYAELAKIVEKTNGLWSSEAEKYLLANAKPIG</sequence>
<dbReference type="RefSeq" id="WP_046444484.1">
    <property type="nucleotide sequence ID" value="NZ_LAYJ01000116.1"/>
</dbReference>
<reference evidence="3 4" key="1">
    <citation type="submission" date="2015-04" db="EMBL/GenBank/DDBJ databases">
        <title>Draft genome sequence of bacteremic isolate Catabacter hongkongensis type strain HKU16T.</title>
        <authorList>
            <person name="Lau S.K."/>
            <person name="Teng J.L."/>
            <person name="Huang Y."/>
            <person name="Curreem S.O."/>
            <person name="Tsui S.K."/>
            <person name="Woo P.C."/>
        </authorList>
    </citation>
    <scope>NUCLEOTIDE SEQUENCE [LARGE SCALE GENOMIC DNA]</scope>
    <source>
        <strain evidence="3 4">HKU16</strain>
    </source>
</reference>
<proteinExistence type="predicted"/>
<evidence type="ECO:0000259" key="2">
    <source>
        <dbReference type="Pfam" id="PF08240"/>
    </source>
</evidence>
<evidence type="ECO:0000256" key="1">
    <source>
        <dbReference type="ARBA" id="ARBA00023002"/>
    </source>
</evidence>
<dbReference type="AlphaFoldDB" id="A0A0M2NBK7"/>
<dbReference type="OrthoDB" id="9787435at2"/>
<dbReference type="CDD" id="cd08238">
    <property type="entry name" value="sorbose_phosphate_red"/>
    <property type="match status" value="1"/>
</dbReference>
<dbReference type="SUPFAM" id="SSF50129">
    <property type="entry name" value="GroES-like"/>
    <property type="match status" value="1"/>
</dbReference>
<keyword evidence="1 3" id="KW-0560">Oxidoreductase</keyword>
<dbReference type="STRING" id="270498.CHK_2687"/>
<dbReference type="EMBL" id="LAYJ01000116">
    <property type="protein sequence ID" value="KKI49879.1"/>
    <property type="molecule type" value="Genomic_DNA"/>
</dbReference>
<gene>
    <name evidence="3" type="ORF">CHK_2687</name>
</gene>
<dbReference type="PANTHER" id="PTHR43401:SF2">
    <property type="entry name" value="L-THREONINE 3-DEHYDROGENASE"/>
    <property type="match status" value="1"/>
</dbReference>
<evidence type="ECO:0000313" key="3">
    <source>
        <dbReference type="EMBL" id="KKI49879.1"/>
    </source>
</evidence>
<dbReference type="GO" id="GO:0016491">
    <property type="term" value="F:oxidoreductase activity"/>
    <property type="evidence" value="ECO:0007669"/>
    <property type="project" value="UniProtKB-KW"/>
</dbReference>
<dbReference type="Gene3D" id="3.90.180.10">
    <property type="entry name" value="Medium-chain alcohol dehydrogenases, catalytic domain"/>
    <property type="match status" value="1"/>
</dbReference>
<dbReference type="InterPro" id="IPR013154">
    <property type="entry name" value="ADH-like_N"/>
</dbReference>
<dbReference type="EC" id="1.1.1.-" evidence="3"/>
<keyword evidence="4" id="KW-1185">Reference proteome</keyword>
<dbReference type="InterPro" id="IPR050129">
    <property type="entry name" value="Zn_alcohol_dh"/>
</dbReference>
<dbReference type="Gene3D" id="3.40.50.720">
    <property type="entry name" value="NAD(P)-binding Rossmann-like Domain"/>
    <property type="match status" value="1"/>
</dbReference>
<evidence type="ECO:0000313" key="4">
    <source>
        <dbReference type="Proteomes" id="UP000034076"/>
    </source>
</evidence>
<dbReference type="PANTHER" id="PTHR43401">
    <property type="entry name" value="L-THREONINE 3-DEHYDROGENASE"/>
    <property type="match status" value="1"/>
</dbReference>
<name>A0A0M2NBK7_9FIRM</name>
<dbReference type="PATRIC" id="fig|270498.16.peg.1743"/>
<organism evidence="3 4">
    <name type="scientific">Christensenella hongkongensis</name>
    <dbReference type="NCBI Taxonomy" id="270498"/>
    <lineage>
        <taxon>Bacteria</taxon>
        <taxon>Bacillati</taxon>
        <taxon>Bacillota</taxon>
        <taxon>Clostridia</taxon>
        <taxon>Christensenellales</taxon>
        <taxon>Christensenellaceae</taxon>
        <taxon>Christensenella</taxon>
    </lineage>
</organism>
<dbReference type="Proteomes" id="UP000034076">
    <property type="component" value="Unassembled WGS sequence"/>
</dbReference>
<dbReference type="InterPro" id="IPR011032">
    <property type="entry name" value="GroES-like_sf"/>
</dbReference>
<accession>A0A0M2NBK7</accession>
<feature type="domain" description="Alcohol dehydrogenase-like N-terminal" evidence="2">
    <location>
        <begin position="26"/>
        <end position="124"/>
    </location>
</feature>
<dbReference type="Pfam" id="PF08240">
    <property type="entry name" value="ADH_N"/>
    <property type="match status" value="1"/>
</dbReference>
<dbReference type="SUPFAM" id="SSF51735">
    <property type="entry name" value="NAD(P)-binding Rossmann-fold domains"/>
    <property type="match status" value="1"/>
</dbReference>
<dbReference type="InterPro" id="IPR036291">
    <property type="entry name" value="NAD(P)-bd_dom_sf"/>
</dbReference>